<evidence type="ECO:0000313" key="3">
    <source>
        <dbReference type="Proteomes" id="UP000183407"/>
    </source>
</evidence>
<feature type="domain" description="DUF1707" evidence="1">
    <location>
        <begin position="9"/>
        <end position="61"/>
    </location>
</feature>
<dbReference type="Pfam" id="PF08044">
    <property type="entry name" value="DUF1707"/>
    <property type="match status" value="1"/>
</dbReference>
<accession>A0A1H5DVR8</accession>
<sequence>MASRYPPNTRARDVDRANTSALLDAAFGDGQINEAEHRAMSDLAAESRTLADLDVLVSDLQRPADAPPDATPPRDSTRHWFPVAVAVAAVAAAVGAFTLVDSDDAQATATPATQQVDFDSVQRLVVPTPSPVTPEGMRLFLDRYRAKFGDLIVDELSLYEAGHASLERALPLEPNRVVSYDYRGGFTLSGTPTTRKVDAPTFDLSALNLDRIGGTAVGAPVSLNVPDGKVSHISFDVDDDGPTVSIYVNNDFSESGHMELAPSGEPLSIYPFGS</sequence>
<dbReference type="RefSeq" id="WP_073370438.1">
    <property type="nucleotide sequence ID" value="NZ_FNTL01000004.1"/>
</dbReference>
<organism evidence="2 3">
    <name type="scientific">Rhodococcus jostii</name>
    <dbReference type="NCBI Taxonomy" id="132919"/>
    <lineage>
        <taxon>Bacteria</taxon>
        <taxon>Bacillati</taxon>
        <taxon>Actinomycetota</taxon>
        <taxon>Actinomycetes</taxon>
        <taxon>Mycobacteriales</taxon>
        <taxon>Nocardiaceae</taxon>
        <taxon>Rhodococcus</taxon>
    </lineage>
</organism>
<evidence type="ECO:0000313" key="2">
    <source>
        <dbReference type="EMBL" id="SED82989.1"/>
    </source>
</evidence>
<dbReference type="Proteomes" id="UP000183407">
    <property type="component" value="Unassembled WGS sequence"/>
</dbReference>
<gene>
    <name evidence="2" type="ORF">SAMN04490220_5704</name>
</gene>
<protein>
    <recommendedName>
        <fullName evidence="1">DUF1707 domain-containing protein</fullName>
    </recommendedName>
</protein>
<proteinExistence type="predicted"/>
<dbReference type="OrthoDB" id="4753163at2"/>
<dbReference type="AlphaFoldDB" id="A0A1H5DVR8"/>
<name>A0A1H5DVR8_RHOJO</name>
<dbReference type="EMBL" id="FNTL01000004">
    <property type="protein sequence ID" value="SED82989.1"/>
    <property type="molecule type" value="Genomic_DNA"/>
</dbReference>
<dbReference type="InterPro" id="IPR012551">
    <property type="entry name" value="DUF1707_SHOCT-like"/>
</dbReference>
<evidence type="ECO:0000259" key="1">
    <source>
        <dbReference type="Pfam" id="PF08044"/>
    </source>
</evidence>
<reference evidence="3" key="1">
    <citation type="submission" date="2016-10" db="EMBL/GenBank/DDBJ databases">
        <authorList>
            <person name="Varghese N."/>
        </authorList>
    </citation>
    <scope>NUCLEOTIDE SEQUENCE [LARGE SCALE GENOMIC DNA]</scope>
    <source>
        <strain evidence="3">DSM 44719</strain>
    </source>
</reference>